<accession>A0A9D4TMW3</accession>
<feature type="region of interest" description="Disordered" evidence="1">
    <location>
        <begin position="1415"/>
        <end position="1440"/>
    </location>
</feature>
<name>A0A9D4TMW3_CHLVU</name>
<protein>
    <submittedName>
        <fullName evidence="2">Uncharacterized protein</fullName>
    </submittedName>
</protein>
<feature type="compositionally biased region" description="Low complexity" evidence="1">
    <location>
        <begin position="414"/>
        <end position="460"/>
    </location>
</feature>
<feature type="region of interest" description="Disordered" evidence="1">
    <location>
        <begin position="510"/>
        <end position="695"/>
    </location>
</feature>
<evidence type="ECO:0000313" key="2">
    <source>
        <dbReference type="EMBL" id="KAI3429707.1"/>
    </source>
</evidence>
<feature type="compositionally biased region" description="Gly residues" evidence="1">
    <location>
        <begin position="642"/>
        <end position="655"/>
    </location>
</feature>
<keyword evidence="3" id="KW-1185">Reference proteome</keyword>
<evidence type="ECO:0000256" key="1">
    <source>
        <dbReference type="SAM" id="MobiDB-lite"/>
    </source>
</evidence>
<feature type="compositionally biased region" description="Gly residues" evidence="1">
    <location>
        <begin position="307"/>
        <end position="321"/>
    </location>
</feature>
<feature type="compositionally biased region" description="Low complexity" evidence="1">
    <location>
        <begin position="340"/>
        <end position="366"/>
    </location>
</feature>
<feature type="compositionally biased region" description="Basic residues" evidence="1">
    <location>
        <begin position="510"/>
        <end position="519"/>
    </location>
</feature>
<feature type="compositionally biased region" description="Acidic residues" evidence="1">
    <location>
        <begin position="564"/>
        <end position="577"/>
    </location>
</feature>
<reference evidence="2" key="2">
    <citation type="submission" date="2020-11" db="EMBL/GenBank/DDBJ databases">
        <authorList>
            <person name="Cecchin M."/>
            <person name="Marcolungo L."/>
            <person name="Rossato M."/>
            <person name="Girolomoni L."/>
            <person name="Cosentino E."/>
            <person name="Cuine S."/>
            <person name="Li-Beisson Y."/>
            <person name="Delledonne M."/>
            <person name="Ballottari M."/>
        </authorList>
    </citation>
    <scope>NUCLEOTIDE SEQUENCE</scope>
    <source>
        <strain evidence="2">211/11P</strain>
        <tissue evidence="2">Whole cell</tissue>
    </source>
</reference>
<dbReference type="Proteomes" id="UP001055712">
    <property type="component" value="Unassembled WGS sequence"/>
</dbReference>
<comment type="caution">
    <text evidence="2">The sequence shown here is derived from an EMBL/GenBank/DDBJ whole genome shotgun (WGS) entry which is preliminary data.</text>
</comment>
<evidence type="ECO:0000313" key="3">
    <source>
        <dbReference type="Proteomes" id="UP001055712"/>
    </source>
</evidence>
<feature type="region of interest" description="Disordered" evidence="1">
    <location>
        <begin position="268"/>
        <end position="494"/>
    </location>
</feature>
<feature type="compositionally biased region" description="Polar residues" evidence="1">
    <location>
        <begin position="598"/>
        <end position="607"/>
    </location>
</feature>
<gene>
    <name evidence="2" type="ORF">D9Q98_005792</name>
</gene>
<feature type="compositionally biased region" description="Low complexity" evidence="1">
    <location>
        <begin position="276"/>
        <end position="288"/>
    </location>
</feature>
<organism evidence="2 3">
    <name type="scientific">Chlorella vulgaris</name>
    <name type="common">Green alga</name>
    <dbReference type="NCBI Taxonomy" id="3077"/>
    <lineage>
        <taxon>Eukaryota</taxon>
        <taxon>Viridiplantae</taxon>
        <taxon>Chlorophyta</taxon>
        <taxon>core chlorophytes</taxon>
        <taxon>Trebouxiophyceae</taxon>
        <taxon>Chlorellales</taxon>
        <taxon>Chlorellaceae</taxon>
        <taxon>Chlorella clade</taxon>
        <taxon>Chlorella</taxon>
    </lineage>
</organism>
<feature type="compositionally biased region" description="Polar residues" evidence="1">
    <location>
        <begin position="392"/>
        <end position="408"/>
    </location>
</feature>
<dbReference type="OrthoDB" id="553012at2759"/>
<proteinExistence type="predicted"/>
<sequence>MDALGPLRARAAQLTAAVEREKAATVQTYESSSRPALKEHAASLKESLAILIREEAALRERVAALASQAVAGADSSVRTGFNVIRSRTGADGQSLPTAELREERQRLIDILAALDPKTEQAKQEIMRHAGRGRHDEREIWETQLVALQDTKRVYRDEINLIEVDLMGREHSERIAAERAAAEASGTAQLQRLQEQLLQTRVKYNRAKYQYYYPAVKGYNINFGGGGIFGACKNIDISEINGYVTLRGEAGEMAADGTVIRPARLIMQFEGPGGGKQAQQQQQQGSAAARPQLSRKSSQLAGGSSYRTGGGSSPSEAGGGGSVPPSPLRPASSGGRPAGSPPQQQQQLAQQQQAQQQLPPPQQAQRPPLAPPSKQVAGPRVGALRGGAGAADTRSSPDSAASLESTGSDQLLERAAAVAAGGSRRQLGGQSQQQVQQAQQRQQRQLSQEQAQAQAQAQAASKGKNAALRFLSRLGSKKDKYQSKERGGLLQPAASEDIEAAAGKKAKRTLASKLLNRSKSRTGASGGGSVSGSAGSLDRLAFGSHQLSGEGENARLPGPARQLEESIDEEGEEREEGESGNGQQPSPCGSLPDEAAELRSSNGASTCHQPAGGTAAVEVHDEGDGSLASDDDSFEGEAERDGGTGVPGRGGGGGGDSPLTRESLRQAVGDSHMRPVGSTGSLLGEGPPASVSSRGNSSWLWGFGGSAGGGGTAGDGMEDGSSVMSFGEAIMGEAAEALPAGSTKRGVFVTGRVNDFELTGERGTKCPNLSIGQGDVKADVYVRFVFQYDKEGGVWRQAEKPLFDVQHLTYKLRGNNVPMPSALVKHLLRVFIPEIIQRRLLPLFPREFGDYMLAAGRGFEATADVAVAGPPLKVLDADLAFEVRGPARSAKEARKQQQKYAAAKEARSMLGLSLPQAQVLAELFGGRGALLDPPRAATIKHLIAFQAHWDGHPQLYDQLCKVWNSAYQVVAQRQRGGGEFSFRAFMDGPVSRVRRKPARARVIMRHLDVALNADGLLHMVHDYTQRTLEELFIKGPLANTRDNPEFLVESLDEQREVLQAWHSWVLRELDHFKSKFKGAAATLLGAGDVRGFSLGVENAFYEGPLRLRLPVAMQLDRDGAFSFELPLPSPEGSLGLFMDGFKSLVIPSHLRPPAQAINWVPLTGDEAVDEAMRRQVSGALEAIRGVLAELATRIADQGLEADDADPAKALSCPRTRVGDRLGRFIVNRLKVRVRLDEGRIGEILAGIDSASLGPAFPSTAGRLLGHLGDVMTLGFTPMAPADPSDGDQAPSSYLLQFESSDISRLRADVASLGFVSLVTPGGMVRLAHAVLRNFLLAFKGAGPEVLAALDDRFASWYANMSREGLDISVCVDARAALADGTGQCVLRLGGTADDEALRETSPLILVNDVDLVPLGKAMRGDPPPASQQQQQQQQQRGDAAR</sequence>
<dbReference type="EMBL" id="SIDB01000008">
    <property type="protein sequence ID" value="KAI3429707.1"/>
    <property type="molecule type" value="Genomic_DNA"/>
</dbReference>
<reference evidence="2" key="1">
    <citation type="journal article" date="2019" name="Plant J.">
        <title>Chlorella vulgaris genome assembly and annotation reveals the molecular basis for metabolic acclimation to high light conditions.</title>
        <authorList>
            <person name="Cecchin M."/>
            <person name="Marcolungo L."/>
            <person name="Rossato M."/>
            <person name="Girolomoni L."/>
            <person name="Cosentino E."/>
            <person name="Cuine S."/>
            <person name="Li-Beisson Y."/>
            <person name="Delledonne M."/>
            <person name="Ballottari M."/>
        </authorList>
    </citation>
    <scope>NUCLEOTIDE SEQUENCE</scope>
    <source>
        <strain evidence="2">211/11P</strain>
    </source>
</reference>
<feature type="compositionally biased region" description="Basic and acidic residues" evidence="1">
    <location>
        <begin position="475"/>
        <end position="486"/>
    </location>
</feature>